<dbReference type="Gene3D" id="1.10.510.10">
    <property type="entry name" value="Transferase(Phosphotransferase) domain 1"/>
    <property type="match status" value="1"/>
</dbReference>
<accession>A0A7W2YJR0</accession>
<name>A0A7W2YJR0_9GAMM</name>
<dbReference type="Pfam" id="PF06293">
    <property type="entry name" value="Kdo"/>
    <property type="match status" value="1"/>
</dbReference>
<organism evidence="1 2">
    <name type="scientific">Sediminihaliea albiluteola</name>
    <dbReference type="NCBI Taxonomy" id="2758564"/>
    <lineage>
        <taxon>Bacteria</taxon>
        <taxon>Pseudomonadati</taxon>
        <taxon>Pseudomonadota</taxon>
        <taxon>Gammaproteobacteria</taxon>
        <taxon>Cellvibrionales</taxon>
        <taxon>Halieaceae</taxon>
        <taxon>Sediminihaliea</taxon>
    </lineage>
</organism>
<evidence type="ECO:0008006" key="3">
    <source>
        <dbReference type="Google" id="ProtNLM"/>
    </source>
</evidence>
<comment type="caution">
    <text evidence="1">The sequence shown here is derived from an EMBL/GenBank/DDBJ whole genome shotgun (WGS) entry which is preliminary data.</text>
</comment>
<evidence type="ECO:0000313" key="2">
    <source>
        <dbReference type="Proteomes" id="UP000539350"/>
    </source>
</evidence>
<reference evidence="1 2" key="1">
    <citation type="submission" date="2020-07" db="EMBL/GenBank/DDBJ databases">
        <title>Halieaceae bacterium, F7430, whole genome shotgun sequencing project.</title>
        <authorList>
            <person name="Jiang S."/>
            <person name="Liu Z.W."/>
            <person name="Du Z.J."/>
        </authorList>
    </citation>
    <scope>NUCLEOTIDE SEQUENCE [LARGE SCALE GENOMIC DNA]</scope>
    <source>
        <strain evidence="1 2">F7430</strain>
    </source>
</reference>
<dbReference type="Proteomes" id="UP000539350">
    <property type="component" value="Unassembled WGS sequence"/>
</dbReference>
<dbReference type="RefSeq" id="WP_182173969.1">
    <property type="nucleotide sequence ID" value="NZ_JACFXU010000017.1"/>
</dbReference>
<dbReference type="InterPro" id="IPR011009">
    <property type="entry name" value="Kinase-like_dom_sf"/>
</dbReference>
<dbReference type="EMBL" id="JACFXU010000017">
    <property type="protein sequence ID" value="MBA6413841.1"/>
    <property type="molecule type" value="Genomic_DNA"/>
</dbReference>
<gene>
    <name evidence="1" type="ORF">H2508_12035</name>
</gene>
<evidence type="ECO:0000313" key="1">
    <source>
        <dbReference type="EMBL" id="MBA6413841.1"/>
    </source>
</evidence>
<keyword evidence="2" id="KW-1185">Reference proteome</keyword>
<dbReference type="AlphaFoldDB" id="A0A7W2YJR0"/>
<protein>
    <recommendedName>
        <fullName evidence="3">Lipopolysaccharide kinase (Kdo/WaaP) family protein</fullName>
    </recommendedName>
</protein>
<proteinExistence type="predicted"/>
<dbReference type="SUPFAM" id="SSF56112">
    <property type="entry name" value="Protein kinase-like (PK-like)"/>
    <property type="match status" value="1"/>
</dbReference>
<sequence>MTARVLRDGPPAAALCDALNASEVSTRDWLLANGRVLKNDTHSVVVLVPIAGREHYIKLFVSKSSWQGVMFRFSVSRAVRGHDFARRLHEAGLPVPQALCCLLVPEGTLLVTEAVAGSDLKTLWRGDSSDTLNWPFIMQRSAGAVAALHRAGYAHGDCKWANLLMGPEACFLVDLDGVHKTAWASRKQAADIARFTLSAEELSLPDEYYTVFLDSYCQLTGRSRADVIKAVMPRLRNLRQRHEARYGRRGHLLLGE</sequence>